<organism evidence="18 19">
    <name type="scientific">Hippea maritima (strain ATCC 700847 / DSM 10411 / MH2)</name>
    <dbReference type="NCBI Taxonomy" id="760142"/>
    <lineage>
        <taxon>Bacteria</taxon>
        <taxon>Pseudomonadati</taxon>
        <taxon>Campylobacterota</taxon>
        <taxon>Desulfurellia</taxon>
        <taxon>Desulfurellales</taxon>
        <taxon>Hippeaceae</taxon>
        <taxon>Hippea</taxon>
    </lineage>
</organism>
<keyword evidence="7 18" id="KW-0347">Helicase</keyword>
<reference evidence="18 19" key="1">
    <citation type="journal article" date="2011" name="Stand. Genomic Sci.">
        <title>Complete genome sequence of the thermophilic sulfur-reducer Hippea maritima type strain (MH(2)).</title>
        <authorList>
            <person name="Huntemann M."/>
            <person name="Lu M."/>
            <person name="Nolan M."/>
            <person name="Lapidus A."/>
            <person name="Lucas S."/>
            <person name="Hammon N."/>
            <person name="Deshpande S."/>
            <person name="Cheng J.F."/>
            <person name="Tapia R."/>
            <person name="Han C."/>
            <person name="Goodwin L."/>
            <person name="Pitluck S."/>
            <person name="Liolios K."/>
            <person name="Pagani I."/>
            <person name="Ivanova N."/>
            <person name="Ovchinikova G."/>
            <person name="Pati A."/>
            <person name="Chen A."/>
            <person name="Palaniappan K."/>
            <person name="Land M."/>
            <person name="Hauser L."/>
            <person name="Jeffries C.D."/>
            <person name="Detter J.C."/>
            <person name="Brambilla E.M."/>
            <person name="Rohde M."/>
            <person name="Spring S."/>
            <person name="Goker M."/>
            <person name="Woyke T."/>
            <person name="Bristow J."/>
            <person name="Eisen J.A."/>
            <person name="Markowitz V."/>
            <person name="Hugenholtz P."/>
            <person name="Kyrpides N.C."/>
            <person name="Klenk H.P."/>
            <person name="Mavromatis K."/>
        </authorList>
    </citation>
    <scope>NUCLEOTIDE SEQUENCE [LARGE SCALE GENOMIC DNA]</scope>
    <source>
        <strain evidence="19">ATCC 700847 / DSM 10411 / MH2</strain>
    </source>
</reference>
<dbReference type="Pfam" id="PF00270">
    <property type="entry name" value="DEAD"/>
    <property type="match status" value="1"/>
</dbReference>
<sequence length="739" mass="84109">MRISPKSLDLLKKAGPSSLFKVRFNSEIIEIISNANSPSGDLLMVCEDRFEAVKFVATHSLSVGWFFWFNPLDSSLEAIAKPKIDIDGIFESLFSRDGFEERKEQKQIAKIIFDSLKKSKNAIIEAPTGTGKSLAYLVACVIFSKQKGERVVISTNTINLQHQLVERDIPLLQEIVEFRAVLALGRSNYICKRRVEDILTKGNVFLFENDLYKKIKEFLLNTKTGLKSEFFSIYENVPEDVWRNVESSTLLCAHSKCPYYKNSCFFYKARAELEKADVIVANHHLVLSDSILESARILPDAYAVIFDEAHNIERNATNYYTISVSSDDILRSIDALYTKRKSKAYGLLSNVEGYKNLKELLVNFRVELESTFDGLIQQFVAEQLNIDDSNIKLIYKPVSKILELLNSIILNLKGFLDENKDKDFVDIRGVTSFLSGCADNLGTFLKLNDGFVCWIKRFKKTMHFNITPLDVRSALKGHLYDKLASVIFISATLSVGGELEFFKRSVGVDNAVEFIAESNFDYDKLARLLVVEDVKEPTQKGFDEDAADVILSIAESLKNTNKGVLVLFTSYAMLSSIYKRVYTELKQKGFNTFRQGELDNFELLIRFKKGKGFLFATSSFWEGIDVKGEQLSVVVMVRLPFEVPTTPIEKTRYELLKKQGYNAFLEYALPKAVLKFKQGLGRLIRKADDYGVMVVLDSRLINKSYGRIFLNSVSYIKSKRVRKNEIKDFISDFFANFAL</sequence>
<dbReference type="Proteomes" id="UP000008139">
    <property type="component" value="Chromosome"/>
</dbReference>
<evidence type="ECO:0000256" key="5">
    <source>
        <dbReference type="ARBA" id="ARBA00022763"/>
    </source>
</evidence>
<dbReference type="HOGENOM" id="CLU_012117_1_1_7"/>
<evidence type="ECO:0000256" key="13">
    <source>
        <dbReference type="ARBA" id="ARBA00023235"/>
    </source>
</evidence>
<dbReference type="EMBL" id="CP002606">
    <property type="protein sequence ID" value="AEA33248.1"/>
    <property type="molecule type" value="Genomic_DNA"/>
</dbReference>
<dbReference type="GO" id="GO:0016818">
    <property type="term" value="F:hydrolase activity, acting on acid anhydrides, in phosphorus-containing anhydrides"/>
    <property type="evidence" value="ECO:0007669"/>
    <property type="project" value="InterPro"/>
</dbReference>
<evidence type="ECO:0000256" key="9">
    <source>
        <dbReference type="ARBA" id="ARBA00023004"/>
    </source>
</evidence>
<dbReference type="KEGG" id="hmr:Hipma_0271"/>
<dbReference type="InterPro" id="IPR014001">
    <property type="entry name" value="Helicase_ATP-bd"/>
</dbReference>
<dbReference type="AlphaFoldDB" id="F2LXY3"/>
<dbReference type="RefSeq" id="WP_013681292.1">
    <property type="nucleotide sequence ID" value="NC_015318.1"/>
</dbReference>
<dbReference type="InParanoid" id="F2LXY3"/>
<dbReference type="PANTHER" id="PTHR11472">
    <property type="entry name" value="DNA REPAIR DEAD HELICASE RAD3/XP-D SUBFAMILY MEMBER"/>
    <property type="match status" value="1"/>
</dbReference>
<dbReference type="SMART" id="SM00487">
    <property type="entry name" value="DEXDc"/>
    <property type="match status" value="1"/>
</dbReference>
<evidence type="ECO:0000259" key="17">
    <source>
        <dbReference type="PROSITE" id="PS51193"/>
    </source>
</evidence>
<dbReference type="GO" id="GO:0003677">
    <property type="term" value="F:DNA binding"/>
    <property type="evidence" value="ECO:0007669"/>
    <property type="project" value="UniProtKB-KW"/>
</dbReference>
<keyword evidence="3" id="KW-0479">Metal-binding</keyword>
<keyword evidence="6" id="KW-0378">Hydrolase</keyword>
<feature type="domain" description="Helicase ATP-binding" evidence="17">
    <location>
        <begin position="91"/>
        <end position="364"/>
    </location>
</feature>
<evidence type="ECO:0000256" key="11">
    <source>
        <dbReference type="ARBA" id="ARBA00023125"/>
    </source>
</evidence>
<dbReference type="InterPro" id="IPR006555">
    <property type="entry name" value="ATP-dep_Helicase_C"/>
</dbReference>
<dbReference type="SMART" id="SM00491">
    <property type="entry name" value="HELICc2"/>
    <property type="match status" value="1"/>
</dbReference>
<dbReference type="PROSITE" id="PS51193">
    <property type="entry name" value="HELICASE_ATP_BIND_2"/>
    <property type="match status" value="1"/>
</dbReference>
<evidence type="ECO:0000256" key="14">
    <source>
        <dbReference type="ARBA" id="ARBA00038058"/>
    </source>
</evidence>
<dbReference type="InterPro" id="IPR045028">
    <property type="entry name" value="DinG/Rad3-like"/>
</dbReference>
<protein>
    <recommendedName>
        <fullName evidence="15">DNA 5'-3' helicase</fullName>
        <ecNumber evidence="15">5.6.2.3</ecNumber>
    </recommendedName>
</protein>
<evidence type="ECO:0000256" key="2">
    <source>
        <dbReference type="ARBA" id="ARBA00022485"/>
    </source>
</evidence>
<dbReference type="EC" id="5.6.2.3" evidence="15"/>
<dbReference type="FunCoup" id="F2LXY3">
    <property type="interactions" value="147"/>
</dbReference>
<dbReference type="GO" id="GO:0046872">
    <property type="term" value="F:metal ion binding"/>
    <property type="evidence" value="ECO:0007669"/>
    <property type="project" value="UniProtKB-KW"/>
</dbReference>
<evidence type="ECO:0000256" key="8">
    <source>
        <dbReference type="ARBA" id="ARBA00022840"/>
    </source>
</evidence>
<dbReference type="Gene3D" id="3.40.50.300">
    <property type="entry name" value="P-loop containing nucleotide triphosphate hydrolases"/>
    <property type="match status" value="2"/>
</dbReference>
<keyword evidence="4" id="KW-0547">Nucleotide-binding</keyword>
<comment type="catalytic activity">
    <reaction evidence="16">
        <text>ATP + H2O = ADP + phosphate + H(+)</text>
        <dbReference type="Rhea" id="RHEA:13065"/>
        <dbReference type="ChEBI" id="CHEBI:15377"/>
        <dbReference type="ChEBI" id="CHEBI:15378"/>
        <dbReference type="ChEBI" id="CHEBI:30616"/>
        <dbReference type="ChEBI" id="CHEBI:43474"/>
        <dbReference type="ChEBI" id="CHEBI:456216"/>
        <dbReference type="EC" id="5.6.2.3"/>
    </reaction>
</comment>
<dbReference type="Pfam" id="PF13307">
    <property type="entry name" value="Helicase_C_2"/>
    <property type="match status" value="1"/>
</dbReference>
<reference evidence="19" key="2">
    <citation type="submission" date="2011-03" db="EMBL/GenBank/DDBJ databases">
        <title>The complete genome of Hippea maritima DSM 10411.</title>
        <authorList>
            <consortium name="US DOE Joint Genome Institute (JGI-PGF)"/>
            <person name="Lucas S."/>
            <person name="Copeland A."/>
            <person name="Lapidus A."/>
            <person name="Bruce D."/>
            <person name="Goodwin L."/>
            <person name="Pitluck S."/>
            <person name="Peters L."/>
            <person name="Kyrpides N."/>
            <person name="Mavromatis K."/>
            <person name="Pagani I."/>
            <person name="Ivanova N."/>
            <person name="Mikhailova N."/>
            <person name="Lu M."/>
            <person name="Detter J.C."/>
            <person name="Tapia R."/>
            <person name="Han C."/>
            <person name="Land M."/>
            <person name="Hauser L."/>
            <person name="Markowitz V."/>
            <person name="Cheng J.-F."/>
            <person name="Hugenholtz P."/>
            <person name="Woyke T."/>
            <person name="Wu D."/>
            <person name="Spring S."/>
            <person name="Schroeder M."/>
            <person name="Brambilla E."/>
            <person name="Klenk H.-P."/>
            <person name="Eisen J.A."/>
        </authorList>
    </citation>
    <scope>NUCLEOTIDE SEQUENCE [LARGE SCALE GENOMIC DNA]</scope>
    <source>
        <strain evidence="19">ATCC 700847 / DSM 10411 / MH2</strain>
    </source>
</reference>
<keyword evidence="12" id="KW-0234">DNA repair</keyword>
<dbReference type="GO" id="GO:0051539">
    <property type="term" value="F:4 iron, 4 sulfur cluster binding"/>
    <property type="evidence" value="ECO:0007669"/>
    <property type="project" value="UniProtKB-KW"/>
</dbReference>
<keyword evidence="10" id="KW-0411">Iron-sulfur</keyword>
<dbReference type="InterPro" id="IPR010614">
    <property type="entry name" value="RAD3-like_helicase_DEAD"/>
</dbReference>
<dbReference type="PANTHER" id="PTHR11472:SF34">
    <property type="entry name" value="REGULATOR OF TELOMERE ELONGATION HELICASE 1"/>
    <property type="match status" value="1"/>
</dbReference>
<comment type="similarity">
    <text evidence="14">Belongs to the helicase family. DinG subfamily.</text>
</comment>
<accession>F2LXY3</accession>
<evidence type="ECO:0000256" key="15">
    <source>
        <dbReference type="ARBA" id="ARBA00044969"/>
    </source>
</evidence>
<evidence type="ECO:0000256" key="4">
    <source>
        <dbReference type="ARBA" id="ARBA00022741"/>
    </source>
</evidence>
<dbReference type="GO" id="GO:0005524">
    <property type="term" value="F:ATP binding"/>
    <property type="evidence" value="ECO:0007669"/>
    <property type="project" value="UniProtKB-KW"/>
</dbReference>
<evidence type="ECO:0000256" key="16">
    <source>
        <dbReference type="ARBA" id="ARBA00048954"/>
    </source>
</evidence>
<evidence type="ECO:0000313" key="19">
    <source>
        <dbReference type="Proteomes" id="UP000008139"/>
    </source>
</evidence>
<proteinExistence type="inferred from homology"/>
<evidence type="ECO:0000313" key="18">
    <source>
        <dbReference type="EMBL" id="AEA33248.1"/>
    </source>
</evidence>
<dbReference type="InterPro" id="IPR011545">
    <property type="entry name" value="DEAD/DEAH_box_helicase_dom"/>
</dbReference>
<dbReference type="SMART" id="SM00488">
    <property type="entry name" value="DEXDc2"/>
    <property type="match status" value="1"/>
</dbReference>
<dbReference type="InterPro" id="IPR006554">
    <property type="entry name" value="Helicase-like_DEXD_c2"/>
</dbReference>
<dbReference type="InterPro" id="IPR027417">
    <property type="entry name" value="P-loop_NTPase"/>
</dbReference>
<evidence type="ECO:0000256" key="12">
    <source>
        <dbReference type="ARBA" id="ARBA00023204"/>
    </source>
</evidence>
<dbReference type="GO" id="GO:0006281">
    <property type="term" value="P:DNA repair"/>
    <property type="evidence" value="ECO:0007669"/>
    <property type="project" value="UniProtKB-KW"/>
</dbReference>
<evidence type="ECO:0000256" key="7">
    <source>
        <dbReference type="ARBA" id="ARBA00022806"/>
    </source>
</evidence>
<evidence type="ECO:0000256" key="6">
    <source>
        <dbReference type="ARBA" id="ARBA00022801"/>
    </source>
</evidence>
<keyword evidence="13" id="KW-0413">Isomerase</keyword>
<dbReference type="STRING" id="760142.Hipma_0271"/>
<keyword evidence="8" id="KW-0067">ATP-binding</keyword>
<comment type="cofactor">
    <cofactor evidence="1">
        <name>[4Fe-4S] cluster</name>
        <dbReference type="ChEBI" id="CHEBI:49883"/>
    </cofactor>
</comment>
<keyword evidence="11" id="KW-0238">DNA-binding</keyword>
<evidence type="ECO:0000256" key="10">
    <source>
        <dbReference type="ARBA" id="ARBA00023014"/>
    </source>
</evidence>
<dbReference type="GO" id="GO:0043139">
    <property type="term" value="F:5'-3' DNA helicase activity"/>
    <property type="evidence" value="ECO:0007669"/>
    <property type="project" value="UniProtKB-EC"/>
</dbReference>
<evidence type="ECO:0000256" key="3">
    <source>
        <dbReference type="ARBA" id="ARBA00022723"/>
    </source>
</evidence>
<dbReference type="InterPro" id="IPR014013">
    <property type="entry name" value="Helic_SF1/SF2_ATP-bd_DinG/Rad3"/>
</dbReference>
<dbReference type="Pfam" id="PF06733">
    <property type="entry name" value="DEAD_2"/>
    <property type="match status" value="1"/>
</dbReference>
<keyword evidence="9" id="KW-0408">Iron</keyword>
<name>F2LXY3_HIPMA</name>
<evidence type="ECO:0000256" key="1">
    <source>
        <dbReference type="ARBA" id="ARBA00001966"/>
    </source>
</evidence>
<keyword evidence="19" id="KW-1185">Reference proteome</keyword>
<keyword evidence="5" id="KW-0227">DNA damage</keyword>
<dbReference type="SUPFAM" id="SSF52540">
    <property type="entry name" value="P-loop containing nucleoside triphosphate hydrolases"/>
    <property type="match status" value="1"/>
</dbReference>
<gene>
    <name evidence="18" type="ordered locus">Hipma_0271</name>
</gene>
<dbReference type="eggNOG" id="COG1199">
    <property type="taxonomic scope" value="Bacteria"/>
</dbReference>
<keyword evidence="2" id="KW-0004">4Fe-4S</keyword>
<dbReference type="OrthoDB" id="9805194at2"/>